<evidence type="ECO:0000256" key="4">
    <source>
        <dbReference type="ARBA" id="ARBA00023136"/>
    </source>
</evidence>
<keyword evidence="8" id="KW-1185">Reference proteome</keyword>
<keyword evidence="4 5" id="KW-0472">Membrane</keyword>
<name>A0ABD1WWT5_9LAMI</name>
<dbReference type="GO" id="GO:0016020">
    <property type="term" value="C:membrane"/>
    <property type="evidence" value="ECO:0007669"/>
    <property type="project" value="UniProtKB-SubCell"/>
</dbReference>
<dbReference type="AlphaFoldDB" id="A0ABD1WWT5"/>
<dbReference type="PANTHER" id="PTHR31415:SF4">
    <property type="entry name" value="NDR1_HIN1-LIKE PROTEIN 3"/>
    <property type="match status" value="1"/>
</dbReference>
<dbReference type="Proteomes" id="UP001604277">
    <property type="component" value="Unassembled WGS sequence"/>
</dbReference>
<dbReference type="EMBL" id="JBFOLJ010000002">
    <property type="protein sequence ID" value="KAL2554173.1"/>
    <property type="molecule type" value="Genomic_DNA"/>
</dbReference>
<protein>
    <submittedName>
        <fullName evidence="7">Protein YLS9</fullName>
    </submittedName>
</protein>
<evidence type="ECO:0000256" key="1">
    <source>
        <dbReference type="ARBA" id="ARBA00004167"/>
    </source>
</evidence>
<accession>A0ABD1WWT5</accession>
<evidence type="ECO:0000256" key="2">
    <source>
        <dbReference type="ARBA" id="ARBA00022692"/>
    </source>
</evidence>
<sequence length="176" mass="20034">MGDRRQSNLNGAYYGPSAPPLPQKYHHPVRRGRGGGCNPFSCCCGCLFNCLCTCLCQLIFSILFSIGHIIFICWLIFRPNAVKLYATNASLTEFTLDNNTLHYNLALNLTIRNPNKRIGIDYDRIEARAFYEDERFASTELTPFYQGHKSTNSLTPEFKGHKLVLLGNEEISNYKR</sequence>
<evidence type="ECO:0000259" key="6">
    <source>
        <dbReference type="Pfam" id="PF03168"/>
    </source>
</evidence>
<comment type="caution">
    <text evidence="7">The sequence shown here is derived from an EMBL/GenBank/DDBJ whole genome shotgun (WGS) entry which is preliminary data.</text>
</comment>
<proteinExistence type="predicted"/>
<dbReference type="Pfam" id="PF03168">
    <property type="entry name" value="LEA_2"/>
    <property type="match status" value="1"/>
</dbReference>
<feature type="transmembrane region" description="Helical" evidence="5">
    <location>
        <begin position="58"/>
        <end position="77"/>
    </location>
</feature>
<keyword evidence="2 5" id="KW-0812">Transmembrane</keyword>
<dbReference type="InterPro" id="IPR004864">
    <property type="entry name" value="LEA_2"/>
</dbReference>
<keyword evidence="3 5" id="KW-1133">Transmembrane helix</keyword>
<evidence type="ECO:0000256" key="5">
    <source>
        <dbReference type="SAM" id="Phobius"/>
    </source>
</evidence>
<evidence type="ECO:0000313" key="8">
    <source>
        <dbReference type="Proteomes" id="UP001604277"/>
    </source>
</evidence>
<feature type="domain" description="Late embryogenesis abundant protein LEA-2 subgroup" evidence="6">
    <location>
        <begin position="109"/>
        <end position="155"/>
    </location>
</feature>
<comment type="subcellular location">
    <subcellularLocation>
        <location evidence="1">Membrane</location>
        <topology evidence="1">Single-pass membrane protein</topology>
    </subcellularLocation>
</comment>
<gene>
    <name evidence="7" type="ORF">Fot_07792</name>
</gene>
<evidence type="ECO:0000256" key="3">
    <source>
        <dbReference type="ARBA" id="ARBA00022989"/>
    </source>
</evidence>
<dbReference type="InterPro" id="IPR044839">
    <property type="entry name" value="NDR1-like"/>
</dbReference>
<organism evidence="7 8">
    <name type="scientific">Forsythia ovata</name>
    <dbReference type="NCBI Taxonomy" id="205694"/>
    <lineage>
        <taxon>Eukaryota</taxon>
        <taxon>Viridiplantae</taxon>
        <taxon>Streptophyta</taxon>
        <taxon>Embryophyta</taxon>
        <taxon>Tracheophyta</taxon>
        <taxon>Spermatophyta</taxon>
        <taxon>Magnoliopsida</taxon>
        <taxon>eudicotyledons</taxon>
        <taxon>Gunneridae</taxon>
        <taxon>Pentapetalae</taxon>
        <taxon>asterids</taxon>
        <taxon>lamiids</taxon>
        <taxon>Lamiales</taxon>
        <taxon>Oleaceae</taxon>
        <taxon>Forsythieae</taxon>
        <taxon>Forsythia</taxon>
    </lineage>
</organism>
<dbReference type="PANTHER" id="PTHR31415">
    <property type="entry name" value="OS05G0367900 PROTEIN"/>
    <property type="match status" value="1"/>
</dbReference>
<evidence type="ECO:0000313" key="7">
    <source>
        <dbReference type="EMBL" id="KAL2554173.1"/>
    </source>
</evidence>
<reference evidence="8" key="1">
    <citation type="submission" date="2024-07" db="EMBL/GenBank/DDBJ databases">
        <title>Two chromosome-level genome assemblies of Korean endemic species Abeliophyllum distichum and Forsythia ovata (Oleaceae).</title>
        <authorList>
            <person name="Jang H."/>
        </authorList>
    </citation>
    <scope>NUCLEOTIDE SEQUENCE [LARGE SCALE GENOMIC DNA]</scope>
</reference>